<organism evidence="1">
    <name type="scientific">Ophidiomyces ophidiicola</name>
    <dbReference type="NCBI Taxonomy" id="1387563"/>
    <lineage>
        <taxon>Eukaryota</taxon>
        <taxon>Fungi</taxon>
        <taxon>Dikarya</taxon>
        <taxon>Ascomycota</taxon>
        <taxon>Pezizomycotina</taxon>
        <taxon>Eurotiomycetes</taxon>
        <taxon>Eurotiomycetidae</taxon>
        <taxon>Onygenales</taxon>
        <taxon>Onygenaceae</taxon>
        <taxon>Ophidiomyces</taxon>
    </lineage>
</organism>
<proteinExistence type="predicted"/>
<reference evidence="1" key="1">
    <citation type="journal article" date="2022" name="bioRxiv">
        <title>Population genetic analysis of Ophidiomyces ophidiicola, the causative agent of snake fungal disease, indicates recent introductions to the USA.</title>
        <authorList>
            <person name="Ladner J.T."/>
            <person name="Palmer J.M."/>
            <person name="Ettinger C.L."/>
            <person name="Stajich J.E."/>
            <person name="Farrell T.M."/>
            <person name="Glorioso B.M."/>
            <person name="Lawson B."/>
            <person name="Price S.J."/>
            <person name="Stengle A.G."/>
            <person name="Grear D.A."/>
            <person name="Lorch J.M."/>
        </authorList>
    </citation>
    <scope>NUCLEOTIDE SEQUENCE</scope>
    <source>
        <strain evidence="1">NWHC 24266-5</strain>
    </source>
</reference>
<evidence type="ECO:0000313" key="1">
    <source>
        <dbReference type="EMBL" id="KAI2383648.1"/>
    </source>
</evidence>
<gene>
    <name evidence="1" type="ORF">LOY88_005117</name>
</gene>
<sequence length="211" mass="22828">MGLFNGSSVPPQNDRFLVTLKLLTAMSWAKIIEAYNRHFAAAAVPGDARNRWSRQLRTNPLRALLENDNPPTGEDTNGIISILSQYGLECLNYRGEQFLRTHAPGLLASNPSAALPSALPTVGPAPQPIPAPLPTALPTGGQHPFPDAQQLGSAYAPTQPSATDNQQALASSGLEPLISFPPVYDCMFDTDPFPRSTAEELLRELHLIRRP</sequence>
<comment type="caution">
    <text evidence="1">The sequence shown here is derived from an EMBL/GenBank/DDBJ whole genome shotgun (WGS) entry which is preliminary data.</text>
</comment>
<protein>
    <submittedName>
        <fullName evidence="1">Uncharacterized protein</fullName>
    </submittedName>
</protein>
<dbReference type="EMBL" id="JALBCA010000086">
    <property type="protein sequence ID" value="KAI2383648.1"/>
    <property type="molecule type" value="Genomic_DNA"/>
</dbReference>
<accession>A0ACB8URP9</accession>
<name>A0ACB8URP9_9EURO</name>